<name>A0A0E9S7V1_ANGAN</name>
<protein>
    <submittedName>
        <fullName evidence="1">Uncharacterized protein</fullName>
    </submittedName>
</protein>
<reference evidence="1" key="1">
    <citation type="submission" date="2014-11" db="EMBL/GenBank/DDBJ databases">
        <authorList>
            <person name="Amaro Gonzalez C."/>
        </authorList>
    </citation>
    <scope>NUCLEOTIDE SEQUENCE</scope>
</reference>
<reference evidence="1" key="2">
    <citation type="journal article" date="2015" name="Fish Shellfish Immunol.">
        <title>Early steps in the European eel (Anguilla anguilla)-Vibrio vulnificus interaction in the gills: Role of the RtxA13 toxin.</title>
        <authorList>
            <person name="Callol A."/>
            <person name="Pajuelo D."/>
            <person name="Ebbesson L."/>
            <person name="Teles M."/>
            <person name="MacKenzie S."/>
            <person name="Amaro C."/>
        </authorList>
    </citation>
    <scope>NUCLEOTIDE SEQUENCE</scope>
</reference>
<dbReference type="EMBL" id="GBXM01078315">
    <property type="protein sequence ID" value="JAH30262.1"/>
    <property type="molecule type" value="Transcribed_RNA"/>
</dbReference>
<organism evidence="1">
    <name type="scientific">Anguilla anguilla</name>
    <name type="common">European freshwater eel</name>
    <name type="synonym">Muraena anguilla</name>
    <dbReference type="NCBI Taxonomy" id="7936"/>
    <lineage>
        <taxon>Eukaryota</taxon>
        <taxon>Metazoa</taxon>
        <taxon>Chordata</taxon>
        <taxon>Craniata</taxon>
        <taxon>Vertebrata</taxon>
        <taxon>Euteleostomi</taxon>
        <taxon>Actinopterygii</taxon>
        <taxon>Neopterygii</taxon>
        <taxon>Teleostei</taxon>
        <taxon>Anguilliformes</taxon>
        <taxon>Anguillidae</taxon>
        <taxon>Anguilla</taxon>
    </lineage>
</organism>
<dbReference type="EMBL" id="GBXM01077990">
    <property type="protein sequence ID" value="JAH30587.1"/>
    <property type="molecule type" value="Transcribed_RNA"/>
</dbReference>
<dbReference type="EMBL" id="GBXM01071847">
    <property type="protein sequence ID" value="JAH36730.1"/>
    <property type="molecule type" value="Transcribed_RNA"/>
</dbReference>
<proteinExistence type="predicted"/>
<dbReference type="EMBL" id="GBXM01074695">
    <property type="protein sequence ID" value="JAH33882.1"/>
    <property type="molecule type" value="Transcribed_RNA"/>
</dbReference>
<dbReference type="EMBL" id="GBXM01070698">
    <property type="protein sequence ID" value="JAH37879.1"/>
    <property type="molecule type" value="Transcribed_RNA"/>
</dbReference>
<evidence type="ECO:0000313" key="1">
    <source>
        <dbReference type="EMBL" id="JAH36730.1"/>
    </source>
</evidence>
<accession>A0A0E9S7V1</accession>
<dbReference type="AlphaFoldDB" id="A0A0E9S7V1"/>
<sequence>MMTEFKLCAFAALKSTKPAIKLLVSLLA</sequence>
<dbReference type="EMBL" id="GBXM01077982">
    <property type="protein sequence ID" value="JAH30595.1"/>
    <property type="molecule type" value="Transcribed_RNA"/>
</dbReference>
<dbReference type="EMBL" id="GBXM01060802">
    <property type="protein sequence ID" value="JAH47775.1"/>
    <property type="molecule type" value="Transcribed_RNA"/>
</dbReference>